<evidence type="ECO:0000313" key="4">
    <source>
        <dbReference type="Proteomes" id="UP001444661"/>
    </source>
</evidence>
<feature type="transmembrane region" description="Helical" evidence="2">
    <location>
        <begin position="12"/>
        <end position="38"/>
    </location>
</feature>
<gene>
    <name evidence="3" type="ORF">PG993_001057</name>
</gene>
<evidence type="ECO:0000313" key="3">
    <source>
        <dbReference type="EMBL" id="KAK8055830.1"/>
    </source>
</evidence>
<comment type="caution">
    <text evidence="3">The sequence shown here is derived from an EMBL/GenBank/DDBJ whole genome shotgun (WGS) entry which is preliminary data.</text>
</comment>
<evidence type="ECO:0000256" key="1">
    <source>
        <dbReference type="SAM" id="MobiDB-lite"/>
    </source>
</evidence>
<protein>
    <submittedName>
        <fullName evidence="3">Uncharacterized protein</fullName>
    </submittedName>
</protein>
<proteinExistence type="predicted"/>
<feature type="transmembrane region" description="Helical" evidence="2">
    <location>
        <begin position="59"/>
        <end position="79"/>
    </location>
</feature>
<accession>A0ABR1UAD7</accession>
<feature type="region of interest" description="Disordered" evidence="1">
    <location>
        <begin position="436"/>
        <end position="526"/>
    </location>
</feature>
<feature type="compositionally biased region" description="Basic and acidic residues" evidence="1">
    <location>
        <begin position="503"/>
        <end position="521"/>
    </location>
</feature>
<keyword evidence="2" id="KW-0472">Membrane</keyword>
<evidence type="ECO:0000256" key="2">
    <source>
        <dbReference type="SAM" id="Phobius"/>
    </source>
</evidence>
<organism evidence="3 4">
    <name type="scientific">Apiospora rasikravindrae</name>
    <dbReference type="NCBI Taxonomy" id="990691"/>
    <lineage>
        <taxon>Eukaryota</taxon>
        <taxon>Fungi</taxon>
        <taxon>Dikarya</taxon>
        <taxon>Ascomycota</taxon>
        <taxon>Pezizomycotina</taxon>
        <taxon>Sordariomycetes</taxon>
        <taxon>Xylariomycetidae</taxon>
        <taxon>Amphisphaeriales</taxon>
        <taxon>Apiosporaceae</taxon>
        <taxon>Apiospora</taxon>
    </lineage>
</organism>
<keyword evidence="2" id="KW-1133">Transmembrane helix</keyword>
<keyword evidence="2" id="KW-0812">Transmembrane</keyword>
<dbReference type="EMBL" id="JAQQWK010000001">
    <property type="protein sequence ID" value="KAK8055830.1"/>
    <property type="molecule type" value="Genomic_DNA"/>
</dbReference>
<dbReference type="Proteomes" id="UP001444661">
    <property type="component" value="Unassembled WGS sequence"/>
</dbReference>
<feature type="compositionally biased region" description="Basic and acidic residues" evidence="1">
    <location>
        <begin position="443"/>
        <end position="452"/>
    </location>
</feature>
<name>A0ABR1UAD7_9PEZI</name>
<sequence>MAPVPNLYPPSYAPLGVAVAHLSLVVYLSYAVGTSLYTSYKALSPSQHTRQRQSRRVELVPVFVGLAATALALAAYSTVRYAALSYRVWADHRGYALPQRYVHFGYIQENDLLTSLFTPRVFGNEGLLPSPNNSSDLYLAHWLSDTPVYFDAFEIIAEKSRRFWWGQQIDLATVAWSMLLAIEGRRRRIPMLPAFMALAHLVNLSYAQNLFYLALLLTPAPIPSGENDLKLPVAPASVWSKLHNYFFPPKPNNWCPHPVVFLTGMAVNLAAIGLLPHAAETPSFVKVAMTARLATFLPLLLPKVVPNSWGTVHPHPHNAYSSFTSLFRFLSAASVFLHAKATFYGLSYNLPNSHYHRHSRFLPWDVEERSAWERGSSSAGKVLGSISDHPVVAAVGWDALICAVSLGVWAAVRATDVQAIIKSTVPYYGTEITEALSSEEATSDDKMIKIKPEDDESPEPESYMSKQSGRTRGRLASIASSSGLSDDVAASTPRRRGQANRQLAEEEKAYEPTTQEAREIVEGDILPPEELDWESASLSWGLAALGGLGCACAGVFGGESISR</sequence>
<reference evidence="3 4" key="1">
    <citation type="submission" date="2023-01" db="EMBL/GenBank/DDBJ databases">
        <title>Analysis of 21 Apiospora genomes using comparative genomics revels a genus with tremendous synthesis potential of carbohydrate active enzymes and secondary metabolites.</title>
        <authorList>
            <person name="Sorensen T."/>
        </authorList>
    </citation>
    <scope>NUCLEOTIDE SEQUENCE [LARGE SCALE GENOMIC DNA]</scope>
    <source>
        <strain evidence="3 4">CBS 33761</strain>
    </source>
</reference>
<keyword evidence="4" id="KW-1185">Reference proteome</keyword>